<evidence type="ECO:0000313" key="5">
    <source>
        <dbReference type="RefSeq" id="XP_065644290.1"/>
    </source>
</evidence>
<name>A0ABM4B614_HYDVU</name>
<protein>
    <submittedName>
        <fullName evidence="5">Run domain Beclin-1-interacting and cysteine-rich domain-containing protein isoform X1</fullName>
    </submittedName>
</protein>
<evidence type="ECO:0000259" key="3">
    <source>
        <dbReference type="SMART" id="SM01175"/>
    </source>
</evidence>
<dbReference type="GeneID" id="100210216"/>
<feature type="compositionally biased region" description="Low complexity" evidence="2">
    <location>
        <begin position="483"/>
        <end position="496"/>
    </location>
</feature>
<evidence type="ECO:0000313" key="4">
    <source>
        <dbReference type="Proteomes" id="UP001652625"/>
    </source>
</evidence>
<sequence length="892" mass="101992">MDAKTPENISYELFELLSLFINTVEGVLACNNQNVWNVFGGLSRTKKTVFNILVNGLRTSDNKDKCERENEKEIQMLTEQFLIDFTKENMDSCDSTQRLNFWIEAHLLDHSLYDHIKRTFDDSNKDLLNLYKEFAFMKNKMLLSAFLDGIDSLRQNSTDKLSSINVQLMDSTEFVKKLCPWVSEKIVEEYKIASSTPVQSYFKDFYDNHSCNICGSSADCGCSVQRSFSISQKSCINQSMLLKSALLAASDQENVDHWYCDINEKARETKERLLSMQELCNSETCSFKNPEVNATEQNSEQFQTDVSQLYKITEEDPYNEIFSLPRSSTVVKGHHRSKSDQNGNASFVDKTDSGIASSLPKEFMEQHKLINGTESCYYRDEDGKIFPKPYKGQSLISYLESRSYNTGAQLDKENAHFSICEALITAIEQMRCENVHSEHESDRDEEIRILKKRIHARKKTLKKQRASYINSHSDSNKSSILKTPSTVSSSDSFGSTAVDDISSSPLSPDKHAMTISASWENITQLGNKSRTHESESKEDIDKVEIIQEDEILPDDFTAETVAKCLLKKFQGHMIPAASELKWMVSEDDVSQQLLPLPNALPVPLDTYFPQNECNLESALQKVSLPSLIRGNMDWAPPRPQIVLMPHVFVKKKVMLQRQQYRCAGCGLKVSPSLSRLFRFCEYLGKYFCTSCHQNNTSLIPAKILSKWDFKKYPVSDFAKEYIKEIYTKPLFDISGISPSLYDNVRLLALTNNWRIQLHYIKKFLSTCRMANSELGEISKLPFHLAEETQLYSIDDLIQTKSGELQTKLKTIVMNAVQHIKVSCQLCSAKGFVCEFCKNGDDVLYPFELQKVEICKECKTCYHRSCFAKGFCPRCDRIKARKKMLEFDTLDTT</sequence>
<accession>A0ABM4B614</accession>
<keyword evidence="1" id="KW-0072">Autophagy</keyword>
<evidence type="ECO:0000256" key="1">
    <source>
        <dbReference type="ARBA" id="ARBA00023006"/>
    </source>
</evidence>
<gene>
    <name evidence="5" type="primary">LOC100210216</name>
</gene>
<dbReference type="SMART" id="SM01175">
    <property type="entry name" value="DUF4206"/>
    <property type="match status" value="1"/>
</dbReference>
<reference evidence="5" key="2">
    <citation type="submission" date="2025-08" db="UniProtKB">
        <authorList>
            <consortium name="RefSeq"/>
        </authorList>
    </citation>
    <scope>IDENTIFICATION</scope>
</reference>
<dbReference type="Pfam" id="PF13901">
    <property type="entry name" value="RH_dom"/>
    <property type="match status" value="1"/>
</dbReference>
<proteinExistence type="predicted"/>
<dbReference type="PANTHER" id="PTHR45971">
    <property type="entry name" value="PHOX (PX) DOMAIN-CONTAINING PROTEIN"/>
    <property type="match status" value="1"/>
</dbReference>
<dbReference type="RefSeq" id="XP_065644290.1">
    <property type="nucleotide sequence ID" value="XM_065788218.1"/>
</dbReference>
<feature type="region of interest" description="Disordered" evidence="2">
    <location>
        <begin position="465"/>
        <end position="509"/>
    </location>
</feature>
<organism evidence="4 5">
    <name type="scientific">Hydra vulgaris</name>
    <name type="common">Hydra</name>
    <name type="synonym">Hydra attenuata</name>
    <dbReference type="NCBI Taxonomy" id="6087"/>
    <lineage>
        <taxon>Eukaryota</taxon>
        <taxon>Metazoa</taxon>
        <taxon>Cnidaria</taxon>
        <taxon>Hydrozoa</taxon>
        <taxon>Hydroidolina</taxon>
        <taxon>Anthoathecata</taxon>
        <taxon>Aplanulata</taxon>
        <taxon>Hydridae</taxon>
        <taxon>Hydra</taxon>
    </lineage>
</organism>
<dbReference type="PANTHER" id="PTHR45971:SF1">
    <property type="entry name" value="RUBICON, ISOFORM A"/>
    <property type="match status" value="1"/>
</dbReference>
<reference evidence="4" key="1">
    <citation type="submission" date="2025-05" db="UniProtKB">
        <authorList>
            <consortium name="RefSeq"/>
        </authorList>
    </citation>
    <scope>NUCLEOTIDE SEQUENCE [LARGE SCALE GENOMIC DNA]</scope>
</reference>
<dbReference type="InterPro" id="IPR025258">
    <property type="entry name" value="RH_dom"/>
</dbReference>
<dbReference type="Pfam" id="PF21054">
    <property type="entry name" value="RUBC_PIKBD"/>
    <property type="match status" value="1"/>
</dbReference>
<dbReference type="InterPro" id="IPR052428">
    <property type="entry name" value="Autophagy_HostDef_Reg"/>
</dbReference>
<feature type="domain" description="Rubicon Homology" evidence="3">
    <location>
        <begin position="678"/>
        <end position="881"/>
    </location>
</feature>
<evidence type="ECO:0000256" key="2">
    <source>
        <dbReference type="SAM" id="MobiDB-lite"/>
    </source>
</evidence>
<dbReference type="Proteomes" id="UP001652625">
    <property type="component" value="Chromosome 01"/>
</dbReference>
<dbReference type="InterPro" id="IPR048569">
    <property type="entry name" value="RUBC_PIKBD"/>
</dbReference>
<feature type="compositionally biased region" description="Polar residues" evidence="2">
    <location>
        <begin position="467"/>
        <end position="482"/>
    </location>
</feature>
<keyword evidence="4" id="KW-1185">Reference proteome</keyword>